<dbReference type="EMBL" id="LN890970">
    <property type="protein sequence ID" value="CUS13606.1"/>
    <property type="molecule type" value="Genomic_DNA"/>
</dbReference>
<organism evidence="1 2">
    <name type="scientific">Tuber aestivum</name>
    <name type="common">summer truffle</name>
    <dbReference type="NCBI Taxonomy" id="59557"/>
    <lineage>
        <taxon>Eukaryota</taxon>
        <taxon>Fungi</taxon>
        <taxon>Dikarya</taxon>
        <taxon>Ascomycota</taxon>
        <taxon>Pezizomycotina</taxon>
        <taxon>Pezizomycetes</taxon>
        <taxon>Pezizales</taxon>
        <taxon>Tuberaceae</taxon>
        <taxon>Tuber</taxon>
    </lineage>
</organism>
<proteinExistence type="predicted"/>
<protein>
    <submittedName>
        <fullName evidence="1">Uncharacterized protein</fullName>
    </submittedName>
</protein>
<dbReference type="Proteomes" id="UP001412239">
    <property type="component" value="Unassembled WGS sequence"/>
</dbReference>
<reference evidence="1" key="1">
    <citation type="submission" date="2015-10" db="EMBL/GenBank/DDBJ databases">
        <authorList>
            <person name="Regsiter A."/>
            <person name="william w."/>
        </authorList>
    </citation>
    <scope>NUCLEOTIDE SEQUENCE</scope>
    <source>
        <strain evidence="1">Montdore</strain>
    </source>
</reference>
<sequence>MYERNGTVVAERVLRRGFATTLVCLKPSGLLFLRCHYLRNSVIRETAGMVSCPSMTRTWIVLPKVIAIQFRVHPGPQLLLGVRSFIYSTRMLRFKESSPRYQARP</sequence>
<accession>A0A292Q1B6</accession>
<keyword evidence="2" id="KW-1185">Reference proteome</keyword>
<gene>
    <name evidence="1" type="ORF">GSTUAT00002315001</name>
</gene>
<dbReference type="AlphaFoldDB" id="A0A292Q1B6"/>
<name>A0A292Q1B6_9PEZI</name>
<evidence type="ECO:0000313" key="2">
    <source>
        <dbReference type="Proteomes" id="UP001412239"/>
    </source>
</evidence>
<evidence type="ECO:0000313" key="1">
    <source>
        <dbReference type="EMBL" id="CUS13606.1"/>
    </source>
</evidence>